<gene>
    <name evidence="2" type="primary">dhaA</name>
    <name evidence="2" type="ORF">Vau01_076010</name>
</gene>
<dbReference type="PANTHER" id="PTHR43798:SF33">
    <property type="entry name" value="HYDROLASE, PUTATIVE (AFU_ORTHOLOGUE AFUA_2G14860)-RELATED"/>
    <property type="match status" value="1"/>
</dbReference>
<sequence length="281" mass="30038">MTLRRTRIGELTIAYREAGRGPTVLLIHGWPTSSYLWRDVIPWLAPANRVIAIDLPGFGGSTKPLDAPYDLPYHERVLDGFLDDLGVDRLALVGHDIGGPIAVSWALHRPERVLGLGILNTVLDGEVSDAAAELLRVLAAPGTRNRLVSPRGLATVMRLGVAGGTRLDEDTLAAVAAPFADDDAREALLRAANGLDPRALAEVTAGLTAITAPVRIIFGRHDPLLPDVDRAVARLTARIPHADATVLDRCGHFLQEEEPERIGRLLATFLGTLAAGPARTG</sequence>
<dbReference type="GO" id="GO:0016020">
    <property type="term" value="C:membrane"/>
    <property type="evidence" value="ECO:0007669"/>
    <property type="project" value="TreeGrafter"/>
</dbReference>
<accession>A0A8J4E2P8</accession>
<dbReference type="Pfam" id="PF00561">
    <property type="entry name" value="Abhydrolase_1"/>
    <property type="match status" value="1"/>
</dbReference>
<organism evidence="2 3">
    <name type="scientific">Virgisporangium aurantiacum</name>
    <dbReference type="NCBI Taxonomy" id="175570"/>
    <lineage>
        <taxon>Bacteria</taxon>
        <taxon>Bacillati</taxon>
        <taxon>Actinomycetota</taxon>
        <taxon>Actinomycetes</taxon>
        <taxon>Micromonosporales</taxon>
        <taxon>Micromonosporaceae</taxon>
        <taxon>Virgisporangium</taxon>
    </lineage>
</organism>
<dbReference type="RefSeq" id="WP_204003906.1">
    <property type="nucleotide sequence ID" value="NZ_BOPG01000050.1"/>
</dbReference>
<evidence type="ECO:0000259" key="1">
    <source>
        <dbReference type="Pfam" id="PF00561"/>
    </source>
</evidence>
<dbReference type="InterPro" id="IPR000639">
    <property type="entry name" value="Epox_hydrolase-like"/>
</dbReference>
<protein>
    <submittedName>
        <fullName evidence="2">Haloalkane dehalogenase</fullName>
    </submittedName>
</protein>
<proteinExistence type="predicted"/>
<dbReference type="Proteomes" id="UP000612585">
    <property type="component" value="Unassembled WGS sequence"/>
</dbReference>
<dbReference type="AlphaFoldDB" id="A0A8J4E2P8"/>
<dbReference type="SUPFAM" id="SSF53474">
    <property type="entry name" value="alpha/beta-Hydrolases"/>
    <property type="match status" value="1"/>
</dbReference>
<dbReference type="PRINTS" id="PR00111">
    <property type="entry name" value="ABHYDROLASE"/>
</dbReference>
<dbReference type="PANTHER" id="PTHR43798">
    <property type="entry name" value="MONOACYLGLYCEROL LIPASE"/>
    <property type="match status" value="1"/>
</dbReference>
<evidence type="ECO:0000313" key="3">
    <source>
        <dbReference type="Proteomes" id="UP000612585"/>
    </source>
</evidence>
<dbReference type="EMBL" id="BOPG01000050">
    <property type="protein sequence ID" value="GIJ60085.1"/>
    <property type="molecule type" value="Genomic_DNA"/>
</dbReference>
<dbReference type="PRINTS" id="PR00412">
    <property type="entry name" value="EPOXHYDRLASE"/>
</dbReference>
<name>A0A8J4E2P8_9ACTN</name>
<dbReference type="GO" id="GO:0003824">
    <property type="term" value="F:catalytic activity"/>
    <property type="evidence" value="ECO:0007669"/>
    <property type="project" value="InterPro"/>
</dbReference>
<dbReference type="InterPro" id="IPR000073">
    <property type="entry name" value="AB_hydrolase_1"/>
</dbReference>
<evidence type="ECO:0000313" key="2">
    <source>
        <dbReference type="EMBL" id="GIJ60085.1"/>
    </source>
</evidence>
<keyword evidence="3" id="KW-1185">Reference proteome</keyword>
<reference evidence="2" key="1">
    <citation type="submission" date="2021-01" db="EMBL/GenBank/DDBJ databases">
        <title>Whole genome shotgun sequence of Virgisporangium aurantiacum NBRC 16421.</title>
        <authorList>
            <person name="Komaki H."/>
            <person name="Tamura T."/>
        </authorList>
    </citation>
    <scope>NUCLEOTIDE SEQUENCE</scope>
    <source>
        <strain evidence="2">NBRC 16421</strain>
    </source>
</reference>
<feature type="domain" description="AB hydrolase-1" evidence="1">
    <location>
        <begin position="22"/>
        <end position="259"/>
    </location>
</feature>
<dbReference type="InterPro" id="IPR050266">
    <property type="entry name" value="AB_hydrolase_sf"/>
</dbReference>
<dbReference type="InterPro" id="IPR029058">
    <property type="entry name" value="AB_hydrolase_fold"/>
</dbReference>
<dbReference type="Gene3D" id="3.40.50.1820">
    <property type="entry name" value="alpha/beta hydrolase"/>
    <property type="match status" value="1"/>
</dbReference>
<comment type="caution">
    <text evidence="2">The sequence shown here is derived from an EMBL/GenBank/DDBJ whole genome shotgun (WGS) entry which is preliminary data.</text>
</comment>